<dbReference type="RefSeq" id="WP_125015668.1">
    <property type="nucleotide sequence ID" value="NZ_QWEZ01000001.1"/>
</dbReference>
<keyword evidence="2 3" id="KW-0802">TPR repeat</keyword>
<feature type="transmembrane region" description="Helical" evidence="4">
    <location>
        <begin position="299"/>
        <end position="317"/>
    </location>
</feature>
<comment type="caution">
    <text evidence="5">The sequence shown here is derived from an EMBL/GenBank/DDBJ whole genome shotgun (WGS) entry which is preliminary data.</text>
</comment>
<dbReference type="Gene3D" id="1.25.40.10">
    <property type="entry name" value="Tetratricopeptide repeat domain"/>
    <property type="match status" value="2"/>
</dbReference>
<reference evidence="5 6" key="1">
    <citation type="submission" date="2018-08" db="EMBL/GenBank/DDBJ databases">
        <authorList>
            <person name="Khan S.A."/>
        </authorList>
    </citation>
    <scope>NUCLEOTIDE SEQUENCE [LARGE SCALE GENOMIC DNA]</scope>
    <source>
        <strain evidence="5 6">GTF-13</strain>
    </source>
</reference>
<keyword evidence="4" id="KW-0472">Membrane</keyword>
<dbReference type="InterPro" id="IPR028061">
    <property type="entry name" value="Fis1_TPR_C"/>
</dbReference>
<dbReference type="SMART" id="SM00028">
    <property type="entry name" value="TPR"/>
    <property type="match status" value="4"/>
</dbReference>
<organism evidence="5 6">
    <name type="scientific">Aestuariirhabdus litorea</name>
    <dbReference type="NCBI Taxonomy" id="2528527"/>
    <lineage>
        <taxon>Bacteria</taxon>
        <taxon>Pseudomonadati</taxon>
        <taxon>Pseudomonadota</taxon>
        <taxon>Gammaproteobacteria</taxon>
        <taxon>Oceanospirillales</taxon>
        <taxon>Aestuariirhabdaceae</taxon>
        <taxon>Aestuariirhabdus</taxon>
    </lineage>
</organism>
<reference evidence="5 6" key="2">
    <citation type="submission" date="2018-12" db="EMBL/GenBank/DDBJ databases">
        <title>Simiduia agarivorans gen. nov., sp. nov., a marine, agarolytic bacterium isolated from shallow coastal water from Keelung, Taiwan.</title>
        <authorList>
            <person name="Shieh W.Y."/>
        </authorList>
    </citation>
    <scope>NUCLEOTIDE SEQUENCE [LARGE SCALE GENOMIC DNA]</scope>
    <source>
        <strain evidence="5 6">GTF-13</strain>
    </source>
</reference>
<dbReference type="Proteomes" id="UP000280792">
    <property type="component" value="Unassembled WGS sequence"/>
</dbReference>
<feature type="transmembrane region" description="Helical" evidence="4">
    <location>
        <begin position="91"/>
        <end position="111"/>
    </location>
</feature>
<feature type="transmembrane region" description="Helical" evidence="4">
    <location>
        <begin position="12"/>
        <end position="33"/>
    </location>
</feature>
<keyword evidence="4" id="KW-1133">Transmembrane helix</keyword>
<feature type="transmembrane region" description="Helical" evidence="4">
    <location>
        <begin position="265"/>
        <end position="287"/>
    </location>
</feature>
<keyword evidence="6" id="KW-1185">Reference proteome</keyword>
<dbReference type="EMBL" id="QWEZ01000001">
    <property type="protein sequence ID" value="RRJ85243.1"/>
    <property type="molecule type" value="Genomic_DNA"/>
</dbReference>
<gene>
    <name evidence="5" type="ORF">D0544_09305</name>
</gene>
<feature type="transmembrane region" description="Helical" evidence="4">
    <location>
        <begin position="210"/>
        <end position="229"/>
    </location>
</feature>
<feature type="transmembrane region" description="Helical" evidence="4">
    <location>
        <begin position="140"/>
        <end position="156"/>
    </location>
</feature>
<feature type="repeat" description="TPR" evidence="3">
    <location>
        <begin position="616"/>
        <end position="649"/>
    </location>
</feature>
<dbReference type="InterPro" id="IPR051012">
    <property type="entry name" value="CellSynth/LPSAsmb/PSIAsmb"/>
</dbReference>
<evidence type="ECO:0000256" key="3">
    <source>
        <dbReference type="PROSITE-ProRule" id="PRU00339"/>
    </source>
</evidence>
<keyword evidence="4" id="KW-0812">Transmembrane</keyword>
<feature type="repeat" description="TPR" evidence="3">
    <location>
        <begin position="717"/>
        <end position="750"/>
    </location>
</feature>
<feature type="repeat" description="TPR" evidence="3">
    <location>
        <begin position="683"/>
        <end position="716"/>
    </location>
</feature>
<evidence type="ECO:0000313" key="5">
    <source>
        <dbReference type="EMBL" id="RRJ85243.1"/>
    </source>
</evidence>
<dbReference type="PROSITE" id="PS50005">
    <property type="entry name" value="TPR"/>
    <property type="match status" value="4"/>
</dbReference>
<evidence type="ECO:0000256" key="1">
    <source>
        <dbReference type="ARBA" id="ARBA00022737"/>
    </source>
</evidence>
<feature type="transmembrane region" description="Helical" evidence="4">
    <location>
        <begin position="323"/>
        <end position="342"/>
    </location>
</feature>
<dbReference type="Pfam" id="PF13181">
    <property type="entry name" value="TPR_8"/>
    <property type="match status" value="1"/>
</dbReference>
<proteinExistence type="predicted"/>
<feature type="transmembrane region" description="Helical" evidence="4">
    <location>
        <begin position="349"/>
        <end position="368"/>
    </location>
</feature>
<accession>A0A3P3VX13</accession>
<feature type="repeat" description="TPR" evidence="3">
    <location>
        <begin position="751"/>
        <end position="784"/>
    </location>
</feature>
<feature type="transmembrane region" description="Helical" evidence="4">
    <location>
        <begin position="162"/>
        <end position="189"/>
    </location>
</feature>
<dbReference type="PANTHER" id="PTHR45586:SF1">
    <property type="entry name" value="LIPOPOLYSACCHARIDE ASSEMBLY PROTEIN B"/>
    <property type="match status" value="1"/>
</dbReference>
<evidence type="ECO:0000256" key="2">
    <source>
        <dbReference type="ARBA" id="ARBA00022803"/>
    </source>
</evidence>
<keyword evidence="1" id="KW-0677">Repeat</keyword>
<dbReference type="Pfam" id="PF13432">
    <property type="entry name" value="TPR_16"/>
    <property type="match status" value="1"/>
</dbReference>
<dbReference type="PANTHER" id="PTHR45586">
    <property type="entry name" value="TPR REPEAT-CONTAINING PROTEIN PA4667"/>
    <property type="match status" value="1"/>
</dbReference>
<dbReference type="Pfam" id="PF14853">
    <property type="entry name" value="Fis1_TPR_C"/>
    <property type="match status" value="1"/>
</dbReference>
<dbReference type="SUPFAM" id="SSF48452">
    <property type="entry name" value="TPR-like"/>
    <property type="match status" value="1"/>
</dbReference>
<protein>
    <submittedName>
        <fullName evidence="5">Uncharacterized protein</fullName>
    </submittedName>
</protein>
<name>A0A3P3VX13_9GAMM</name>
<feature type="transmembrane region" description="Helical" evidence="4">
    <location>
        <begin position="117"/>
        <end position="135"/>
    </location>
</feature>
<dbReference type="InterPro" id="IPR019734">
    <property type="entry name" value="TPR_rpt"/>
</dbReference>
<dbReference type="AlphaFoldDB" id="A0A3P3VX13"/>
<sequence>MKVFVGFEGGRLARLMPWFVALLGFLYGLAPIVDTDVWMHLSLGRYITDSGFPEYEPFAFSVDQEPFFFSSWLFAVATYALFQLSGYAGLVVLKASFISLLFVVLYRYALYRSSSPWISFLIIVAAMPLLLPRFVLRPDLLFFLILVSIFYLMALGRQQWRWLLLVPWLAMLWSNVHSSVIVVLVPLVYGTLKAVFETRGESWSLSRPDLRQLSIFACLGVISLLATLINPNGLDQFLYGFSVMGQTFFKEMIIELLPPSWEQNALHLSIGLGVALFQAVFVIYSLIKKQLGLSKLMDVSMVLVFFGLFLTSSRFFYPFVVVSIPVVVYQLSRVWLGVASYMEDYGRRVWCRAIALIAVGGVMIYSLHELPAPGLSMSPVQIPEEAMTYLDQVGHRGALFNSFRLGGYIIWRDFPSRRVFVDPRGKIPQSLLEEHSSGHNSFDVLTELSDRFGFSFAVLARGTMGFGYPDAALSGFPNPDWALVYWDDKAVVLARRDRPEAARALRDEYRVFHPEFVAMLGTSKFNLSQTSQLLEEIERNLELTESLEAKISKAVFWISRQRFDRAESILAPLVADNEQRSKSLASYWMGALSKLKGDLAAARRYYHQALSMAKFTGVYLELAELSMALGDYSTGIDYVDQLLEREPNNLQAHALKVVLLRRAGKEDQEVKALEARLEMLQNLDRLVESGIAAYRRGELELAEDLYQKALAEDPERGPAYYNLAILARKKGEAARAVDLYSKAVQFDTNLTRAYFSIAQIYQEEGASDRAIEFYRKYVDAVPAGRLSREARAALKAYEVPN</sequence>
<dbReference type="InterPro" id="IPR011990">
    <property type="entry name" value="TPR-like_helical_dom_sf"/>
</dbReference>
<evidence type="ECO:0000256" key="4">
    <source>
        <dbReference type="SAM" id="Phobius"/>
    </source>
</evidence>
<evidence type="ECO:0000313" key="6">
    <source>
        <dbReference type="Proteomes" id="UP000280792"/>
    </source>
</evidence>